<evidence type="ECO:0000313" key="10">
    <source>
        <dbReference type="EMBL" id="KAF7509743.1"/>
    </source>
</evidence>
<evidence type="ECO:0000256" key="1">
    <source>
        <dbReference type="ARBA" id="ARBA00004141"/>
    </source>
</evidence>
<dbReference type="PANTHER" id="PTHR46154">
    <property type="match status" value="1"/>
</dbReference>
<evidence type="ECO:0000256" key="6">
    <source>
        <dbReference type="ARBA" id="ARBA00023136"/>
    </source>
</evidence>
<accession>A0A8H7E693</accession>
<dbReference type="InterPro" id="IPR001734">
    <property type="entry name" value="Na/solute_symporter"/>
</dbReference>
<dbReference type="NCBIfam" id="TIGR00813">
    <property type="entry name" value="sss"/>
    <property type="match status" value="1"/>
</dbReference>
<dbReference type="OrthoDB" id="6132759at2759"/>
<feature type="transmembrane region" description="Helical" evidence="9">
    <location>
        <begin position="199"/>
        <end position="218"/>
    </location>
</feature>
<dbReference type="FunFam" id="1.20.1730.10:FF:000006">
    <property type="entry name" value="Urea active transporter"/>
    <property type="match status" value="1"/>
</dbReference>
<sequence length="704" mass="75317">MATVTQAAAPPLSQGFGYGIILGLGFAFALGMIGTTWALKRYHNEVQTSEAFSTAGRTVKSGLVSSAVVSSWTWAATLLQSSGVAYNYGVSGPFWYASGATVQILLFATLAIELKRRAPNAHTFLEVVQARYGKATHFVYIIFGLMTNILVTAMLLTGGSAVASSLTGVPTAAACFLLPVGVVLYTMFGGIKATFLTDYVHTVILLVIIFVFAFSAYATNNDLGSPSKVYDLLMQAARDHPVDGNSGGSYLTMRSKEGAIFFVINIVGNFGTVFLDNGYYNKAIAAGVVHALPGYVMGGLSWFAIPWLCATTMGLAALALEGNPVFPTYPNRMPHADVSAGLVLPNAAVAMLGKGGAGATLLLIFMAVTSATSAELIAVSSIWTYDIYQKYINPTSSGRRLIYHSHMSCIFYSIGMAAFSTGLFYAGISMGWLYLFMGVIISAAVLPASLTLLWKDQNWIAAAFSPILGLVVSLTAWLVTAKRTCGELTVDCTGGNYPMLAGNVAALLSPIVFVPILTYAFGRQNYDWVSMTLIRIGDDSDIAKSAHVDLELIPGHHKSHNDSTAEAEAAAAGDQRKLKKSAIIARSTTVAMTLILLVIWPMPLYGSGYIFSKRFFTGWVTVGILWLFCSTACVAVFPLWQGRKTMAHTVKSMILDVRGKYRPTLVGRVGEVSEVEAKQAGEGPVDEKSNRAETPEEKIVPKNG</sequence>
<dbReference type="Proteomes" id="UP000606974">
    <property type="component" value="Unassembled WGS sequence"/>
</dbReference>
<feature type="transmembrane region" description="Helical" evidence="9">
    <location>
        <begin position="460"/>
        <end position="480"/>
    </location>
</feature>
<name>A0A8H7E693_9EURO</name>
<comment type="caution">
    <text evidence="10">The sequence shown here is derived from an EMBL/GenBank/DDBJ whole genome shotgun (WGS) entry which is preliminary data.</text>
</comment>
<organism evidence="10 11">
    <name type="scientific">Endocarpon pusillum</name>
    <dbReference type="NCBI Taxonomy" id="364733"/>
    <lineage>
        <taxon>Eukaryota</taxon>
        <taxon>Fungi</taxon>
        <taxon>Dikarya</taxon>
        <taxon>Ascomycota</taxon>
        <taxon>Pezizomycotina</taxon>
        <taxon>Eurotiomycetes</taxon>
        <taxon>Chaetothyriomycetidae</taxon>
        <taxon>Verrucariales</taxon>
        <taxon>Verrucariaceae</taxon>
        <taxon>Endocarpon</taxon>
    </lineage>
</organism>
<dbReference type="GO" id="GO:0005886">
    <property type="term" value="C:plasma membrane"/>
    <property type="evidence" value="ECO:0007669"/>
    <property type="project" value="TreeGrafter"/>
</dbReference>
<feature type="transmembrane region" description="Helical" evidence="9">
    <location>
        <begin position="409"/>
        <end position="426"/>
    </location>
</feature>
<keyword evidence="3" id="KW-0813">Transport</keyword>
<feature type="transmembrane region" description="Helical" evidence="9">
    <location>
        <begin position="361"/>
        <end position="388"/>
    </location>
</feature>
<feature type="transmembrane region" description="Helical" evidence="9">
    <location>
        <begin position="500"/>
        <end position="521"/>
    </location>
</feature>
<feature type="region of interest" description="Disordered" evidence="8">
    <location>
        <begin position="676"/>
        <end position="704"/>
    </location>
</feature>
<feature type="transmembrane region" description="Helical" evidence="9">
    <location>
        <begin position="94"/>
        <end position="114"/>
    </location>
</feature>
<feature type="transmembrane region" description="Helical" evidence="9">
    <location>
        <begin position="616"/>
        <end position="640"/>
    </location>
</feature>
<evidence type="ECO:0000313" key="11">
    <source>
        <dbReference type="Proteomes" id="UP000606974"/>
    </source>
</evidence>
<evidence type="ECO:0000256" key="4">
    <source>
        <dbReference type="ARBA" id="ARBA00022692"/>
    </source>
</evidence>
<evidence type="ECO:0000256" key="5">
    <source>
        <dbReference type="ARBA" id="ARBA00022989"/>
    </source>
</evidence>
<evidence type="ECO:0000256" key="3">
    <source>
        <dbReference type="ARBA" id="ARBA00022448"/>
    </source>
</evidence>
<dbReference type="PANTHER" id="PTHR46154:SF4">
    <property type="entry name" value="UREA ACTIVE TRANSPORTER"/>
    <property type="match status" value="1"/>
</dbReference>
<dbReference type="GO" id="GO:0015489">
    <property type="term" value="F:putrescine transmembrane transporter activity"/>
    <property type="evidence" value="ECO:0007669"/>
    <property type="project" value="TreeGrafter"/>
</dbReference>
<feature type="transmembrane region" description="Helical" evidence="9">
    <location>
        <begin position="583"/>
        <end position="604"/>
    </location>
</feature>
<feature type="transmembrane region" description="Helical" evidence="9">
    <location>
        <begin position="135"/>
        <end position="156"/>
    </location>
</feature>
<keyword evidence="5 9" id="KW-1133">Transmembrane helix</keyword>
<dbReference type="PROSITE" id="PS50283">
    <property type="entry name" value="NA_SOLUT_SYMP_3"/>
    <property type="match status" value="1"/>
</dbReference>
<dbReference type="GO" id="GO:0015204">
    <property type="term" value="F:urea transmembrane transporter activity"/>
    <property type="evidence" value="ECO:0007669"/>
    <property type="project" value="InterPro"/>
</dbReference>
<dbReference type="Pfam" id="PF00474">
    <property type="entry name" value="SSF"/>
    <property type="match status" value="1"/>
</dbReference>
<keyword evidence="6 9" id="KW-0472">Membrane</keyword>
<comment type="subcellular location">
    <subcellularLocation>
        <location evidence="1">Membrane</location>
        <topology evidence="1">Multi-pass membrane protein</topology>
    </subcellularLocation>
</comment>
<dbReference type="InterPro" id="IPR038377">
    <property type="entry name" value="Na/Glc_symporter_sf"/>
</dbReference>
<dbReference type="InterPro" id="IPR031155">
    <property type="entry name" value="DUR"/>
</dbReference>
<feature type="transmembrane region" description="Helical" evidence="9">
    <location>
        <begin position="16"/>
        <end position="39"/>
    </location>
</feature>
<dbReference type="EMBL" id="JAACFV010000037">
    <property type="protein sequence ID" value="KAF7509743.1"/>
    <property type="molecule type" value="Genomic_DNA"/>
</dbReference>
<feature type="transmembrane region" description="Helical" evidence="9">
    <location>
        <begin position="259"/>
        <end position="280"/>
    </location>
</feature>
<dbReference type="Gene3D" id="1.20.1730.10">
    <property type="entry name" value="Sodium/glucose cotransporter"/>
    <property type="match status" value="1"/>
</dbReference>
<evidence type="ECO:0000256" key="2">
    <source>
        <dbReference type="ARBA" id="ARBA00006434"/>
    </source>
</evidence>
<evidence type="ECO:0000256" key="9">
    <source>
        <dbReference type="SAM" id="Phobius"/>
    </source>
</evidence>
<reference evidence="10" key="1">
    <citation type="submission" date="2020-02" db="EMBL/GenBank/DDBJ databases">
        <authorList>
            <person name="Palmer J.M."/>
        </authorList>
    </citation>
    <scope>NUCLEOTIDE SEQUENCE</scope>
    <source>
        <strain evidence="10">EPUS1.4</strain>
        <tissue evidence="10">Thallus</tissue>
    </source>
</reference>
<feature type="transmembrane region" description="Helical" evidence="9">
    <location>
        <begin position="432"/>
        <end position="453"/>
    </location>
</feature>
<feature type="transmembrane region" description="Helical" evidence="9">
    <location>
        <begin position="59"/>
        <end position="79"/>
    </location>
</feature>
<feature type="transmembrane region" description="Helical" evidence="9">
    <location>
        <begin position="292"/>
        <end position="320"/>
    </location>
</feature>
<protein>
    <recommendedName>
        <fullName evidence="12">Urea active transporter 1</fullName>
    </recommendedName>
</protein>
<proteinExistence type="inferred from homology"/>
<feature type="transmembrane region" description="Helical" evidence="9">
    <location>
        <begin position="168"/>
        <end position="187"/>
    </location>
</feature>
<dbReference type="AlphaFoldDB" id="A0A8H7E693"/>
<evidence type="ECO:0008006" key="12">
    <source>
        <dbReference type="Google" id="ProtNLM"/>
    </source>
</evidence>
<evidence type="ECO:0000256" key="7">
    <source>
        <dbReference type="RuleBase" id="RU362091"/>
    </source>
</evidence>
<evidence type="ECO:0000256" key="8">
    <source>
        <dbReference type="SAM" id="MobiDB-lite"/>
    </source>
</evidence>
<comment type="similarity">
    <text evidence="2 7">Belongs to the sodium:solute symporter (SSF) (TC 2.A.21) family.</text>
</comment>
<keyword evidence="4 9" id="KW-0812">Transmembrane</keyword>
<dbReference type="CDD" id="cd11476">
    <property type="entry name" value="SLC5sbd_DUR3"/>
    <property type="match status" value="1"/>
</dbReference>
<keyword evidence="11" id="KW-1185">Reference proteome</keyword>
<dbReference type="GO" id="GO:0015606">
    <property type="term" value="F:spermidine transmembrane transporter activity"/>
    <property type="evidence" value="ECO:0007669"/>
    <property type="project" value="TreeGrafter"/>
</dbReference>
<gene>
    <name evidence="10" type="ORF">GJ744_007438</name>
</gene>